<reference evidence="1 2" key="1">
    <citation type="submission" date="2017-04" db="EMBL/GenBank/DDBJ databases">
        <title>Complete Genome Sequence of Bacillus thuringiensis type Strain ATCC 10792.</title>
        <authorList>
            <person name="Oh D.-H."/>
            <person name="Park B.-J."/>
            <person name="Shuai W."/>
            <person name="Chelliah R."/>
        </authorList>
    </citation>
    <scope>NUCLEOTIDE SEQUENCE [LARGE SCALE GENOMIC DNA]</scope>
    <source>
        <strain evidence="1 2">ATCC 10792</strain>
    </source>
</reference>
<name>A0A1W6WL61_BACTU</name>
<evidence type="ECO:0000313" key="1">
    <source>
        <dbReference type="EMBL" id="ARP57291.1"/>
    </source>
</evidence>
<protein>
    <submittedName>
        <fullName evidence="1">Uncharacterized protein</fullName>
    </submittedName>
</protein>
<dbReference type="SMR" id="A0A1W6WL61"/>
<sequence>MKLLPPPQINPINKDAVIDDLKRRLAATEFQRDHYEHLYWESNREAYKYWCELNSKKALDSK</sequence>
<keyword evidence="2" id="KW-1185">Reference proteome</keyword>
<organism evidence="1 2">
    <name type="scientific">Bacillus thuringiensis</name>
    <dbReference type="NCBI Taxonomy" id="1428"/>
    <lineage>
        <taxon>Bacteria</taxon>
        <taxon>Bacillati</taxon>
        <taxon>Bacillota</taxon>
        <taxon>Bacilli</taxon>
        <taxon>Bacillales</taxon>
        <taxon>Bacillaceae</taxon>
        <taxon>Bacillus</taxon>
        <taxon>Bacillus cereus group</taxon>
    </lineage>
</organism>
<dbReference type="RefSeq" id="WP_000771630.1">
    <property type="nucleotide sequence ID" value="NZ_CP021061.1"/>
</dbReference>
<dbReference type="EMBL" id="CP021061">
    <property type="protein sequence ID" value="ARP57291.1"/>
    <property type="molecule type" value="Genomic_DNA"/>
</dbReference>
<gene>
    <name evidence="1" type="ORF">CAB88_09395</name>
</gene>
<dbReference type="GeneID" id="67468248"/>
<accession>A0A1W6WL61</accession>
<evidence type="ECO:0000313" key="2">
    <source>
        <dbReference type="Proteomes" id="UP000194143"/>
    </source>
</evidence>
<dbReference type="Proteomes" id="UP000194143">
    <property type="component" value="Chromosome"/>
</dbReference>
<dbReference type="AlphaFoldDB" id="A0A1W6WL61"/>
<proteinExistence type="predicted"/>